<evidence type="ECO:0000256" key="4">
    <source>
        <dbReference type="ARBA" id="ARBA00022670"/>
    </source>
</evidence>
<dbReference type="InterPro" id="IPR019758">
    <property type="entry name" value="Pept_S26A_signal_pept_1_CS"/>
</dbReference>
<protein>
    <recommendedName>
        <fullName evidence="3 7">Signal peptidase I</fullName>
        <ecNumber evidence="3 7">3.4.21.89</ecNumber>
    </recommendedName>
</protein>
<proteinExistence type="inferred from homology"/>
<keyword evidence="7" id="KW-0812">Transmembrane</keyword>
<comment type="similarity">
    <text evidence="2 8">Belongs to the peptidase S26 family.</text>
</comment>
<keyword evidence="5 7" id="KW-0378">Hydrolase</keyword>
<feature type="transmembrane region" description="Helical" evidence="7">
    <location>
        <begin position="29"/>
        <end position="51"/>
    </location>
</feature>
<dbReference type="GO" id="GO:0016020">
    <property type="term" value="C:membrane"/>
    <property type="evidence" value="ECO:0007669"/>
    <property type="project" value="UniProtKB-SubCell"/>
</dbReference>
<dbReference type="PRINTS" id="PR00727">
    <property type="entry name" value="LEADERPTASE"/>
</dbReference>
<evidence type="ECO:0000256" key="3">
    <source>
        <dbReference type="ARBA" id="ARBA00013208"/>
    </source>
</evidence>
<dbReference type="PROSITE" id="PS00760">
    <property type="entry name" value="SPASE_I_2"/>
    <property type="match status" value="1"/>
</dbReference>
<evidence type="ECO:0000256" key="7">
    <source>
        <dbReference type="RuleBase" id="RU003993"/>
    </source>
</evidence>
<dbReference type="CDD" id="cd06530">
    <property type="entry name" value="S26_SPase_I"/>
    <property type="match status" value="1"/>
</dbReference>
<dbReference type="Proteomes" id="UP000751518">
    <property type="component" value="Unassembled WGS sequence"/>
</dbReference>
<accession>A0A955LJE9</accession>
<keyword evidence="7" id="KW-1133">Transmembrane helix</keyword>
<dbReference type="Gene3D" id="2.10.109.10">
    <property type="entry name" value="Umud Fragment, subunit A"/>
    <property type="match status" value="1"/>
</dbReference>
<dbReference type="PROSITE" id="PS00501">
    <property type="entry name" value="SPASE_I_1"/>
    <property type="match status" value="1"/>
</dbReference>
<keyword evidence="7" id="KW-0472">Membrane</keyword>
<evidence type="ECO:0000256" key="8">
    <source>
        <dbReference type="RuleBase" id="RU362042"/>
    </source>
</evidence>
<dbReference type="InterPro" id="IPR036286">
    <property type="entry name" value="LexA/Signal_pep-like_sf"/>
</dbReference>
<feature type="active site" evidence="6">
    <location>
        <position position="103"/>
    </location>
</feature>
<name>A0A955LJE9_UNCKA</name>
<dbReference type="EMBL" id="JAGQKZ010000001">
    <property type="protein sequence ID" value="MCA9391594.1"/>
    <property type="molecule type" value="Genomic_DNA"/>
</dbReference>
<sequence>MNQQQEVKSEQDQLATPVPTTKKSKGLGVLFEIAFNFLTAVGVFFVFYFFIAQTNEVRGASMQPTFYTGDRVITEKVSLYFTDVSRGDVVVVKSPQYSEPLIKRVVALPGETIEIQNGDVYINGDVLSEPYLATGVMTTGQMFLHDGSPYKLLPDEYLVMGDNRPVSSDSRSWGTVTKKEIVGVVLFRYWPIDRVGVVKD</sequence>
<reference evidence="10" key="1">
    <citation type="submission" date="2020-04" db="EMBL/GenBank/DDBJ databases">
        <authorList>
            <person name="Zhang T."/>
        </authorList>
    </citation>
    <scope>NUCLEOTIDE SEQUENCE</scope>
    <source>
        <strain evidence="10">HKST-UBA03</strain>
    </source>
</reference>
<dbReference type="PANTHER" id="PTHR43390">
    <property type="entry name" value="SIGNAL PEPTIDASE I"/>
    <property type="match status" value="1"/>
</dbReference>
<dbReference type="AlphaFoldDB" id="A0A955LJE9"/>
<evidence type="ECO:0000256" key="1">
    <source>
        <dbReference type="ARBA" id="ARBA00000677"/>
    </source>
</evidence>
<keyword evidence="4 7" id="KW-0645">Protease</keyword>
<dbReference type="EC" id="3.4.21.89" evidence="3 7"/>
<comment type="caution">
    <text evidence="10">The sequence shown here is derived from an EMBL/GenBank/DDBJ whole genome shotgun (WGS) entry which is preliminary data.</text>
</comment>
<dbReference type="InterPro" id="IPR019756">
    <property type="entry name" value="Pept_S26A_signal_pept_1_Ser-AS"/>
</dbReference>
<dbReference type="InterPro" id="IPR019757">
    <property type="entry name" value="Pept_S26A_signal_pept_1_Lys-AS"/>
</dbReference>
<dbReference type="InterPro" id="IPR000223">
    <property type="entry name" value="Pept_S26A_signal_pept_1"/>
</dbReference>
<feature type="active site" evidence="6">
    <location>
        <position position="61"/>
    </location>
</feature>
<gene>
    <name evidence="10" type="primary">lepB</name>
    <name evidence="10" type="ORF">KC614_00125</name>
</gene>
<evidence type="ECO:0000256" key="5">
    <source>
        <dbReference type="ARBA" id="ARBA00022801"/>
    </source>
</evidence>
<comment type="catalytic activity">
    <reaction evidence="1 7">
        <text>Cleavage of hydrophobic, N-terminal signal or leader sequences from secreted and periplasmic proteins.</text>
        <dbReference type="EC" id="3.4.21.89"/>
    </reaction>
</comment>
<evidence type="ECO:0000256" key="2">
    <source>
        <dbReference type="ARBA" id="ARBA00009370"/>
    </source>
</evidence>
<reference evidence="10" key="2">
    <citation type="journal article" date="2021" name="Microbiome">
        <title>Successional dynamics and alternative stable states in a saline activated sludge microbial community over 9 years.</title>
        <authorList>
            <person name="Wang Y."/>
            <person name="Ye J."/>
            <person name="Ju F."/>
            <person name="Liu L."/>
            <person name="Boyd J.A."/>
            <person name="Deng Y."/>
            <person name="Parks D.H."/>
            <person name="Jiang X."/>
            <person name="Yin X."/>
            <person name="Woodcroft B.J."/>
            <person name="Tyson G.W."/>
            <person name="Hugenholtz P."/>
            <person name="Polz M.F."/>
            <person name="Zhang T."/>
        </authorList>
    </citation>
    <scope>NUCLEOTIDE SEQUENCE</scope>
    <source>
        <strain evidence="10">HKST-UBA03</strain>
    </source>
</reference>
<dbReference type="PROSITE" id="PS00761">
    <property type="entry name" value="SPASE_I_3"/>
    <property type="match status" value="1"/>
</dbReference>
<dbReference type="InterPro" id="IPR019533">
    <property type="entry name" value="Peptidase_S26"/>
</dbReference>
<dbReference type="GO" id="GO:0004252">
    <property type="term" value="F:serine-type endopeptidase activity"/>
    <property type="evidence" value="ECO:0007669"/>
    <property type="project" value="InterPro"/>
</dbReference>
<dbReference type="PANTHER" id="PTHR43390:SF1">
    <property type="entry name" value="CHLOROPLAST PROCESSING PEPTIDASE"/>
    <property type="match status" value="1"/>
</dbReference>
<evidence type="ECO:0000256" key="6">
    <source>
        <dbReference type="PIRSR" id="PIRSR600223-1"/>
    </source>
</evidence>
<dbReference type="SUPFAM" id="SSF51306">
    <property type="entry name" value="LexA/Signal peptidase"/>
    <property type="match status" value="1"/>
</dbReference>
<comment type="subcellular location">
    <subcellularLocation>
        <location evidence="8">Membrane</location>
        <topology evidence="8">Single-pass type II membrane protein</topology>
    </subcellularLocation>
</comment>
<feature type="domain" description="Peptidase S26" evidence="9">
    <location>
        <begin position="32"/>
        <end position="190"/>
    </location>
</feature>
<evidence type="ECO:0000259" key="9">
    <source>
        <dbReference type="Pfam" id="PF10502"/>
    </source>
</evidence>
<dbReference type="Pfam" id="PF10502">
    <property type="entry name" value="Peptidase_S26"/>
    <property type="match status" value="1"/>
</dbReference>
<evidence type="ECO:0000313" key="10">
    <source>
        <dbReference type="EMBL" id="MCA9391594.1"/>
    </source>
</evidence>
<dbReference type="GO" id="GO:0006465">
    <property type="term" value="P:signal peptide processing"/>
    <property type="evidence" value="ECO:0007669"/>
    <property type="project" value="InterPro"/>
</dbReference>
<evidence type="ECO:0000313" key="11">
    <source>
        <dbReference type="Proteomes" id="UP000751518"/>
    </source>
</evidence>
<organism evidence="10 11">
    <name type="scientific">candidate division WWE3 bacterium</name>
    <dbReference type="NCBI Taxonomy" id="2053526"/>
    <lineage>
        <taxon>Bacteria</taxon>
        <taxon>Katanobacteria</taxon>
    </lineage>
</organism>
<dbReference type="GO" id="GO:0009003">
    <property type="term" value="F:signal peptidase activity"/>
    <property type="evidence" value="ECO:0007669"/>
    <property type="project" value="UniProtKB-EC"/>
</dbReference>
<dbReference type="NCBIfam" id="TIGR02227">
    <property type="entry name" value="sigpep_I_bact"/>
    <property type="match status" value="1"/>
</dbReference>